<keyword evidence="9" id="KW-1185">Reference proteome</keyword>
<dbReference type="InterPro" id="IPR000808">
    <property type="entry name" value="Mrp-like_CS"/>
</dbReference>
<evidence type="ECO:0000256" key="5">
    <source>
        <dbReference type="ARBA" id="ARBA00023014"/>
    </source>
</evidence>
<keyword evidence="3" id="KW-0067">ATP-binding</keyword>
<sequence length="391" mass="42144">SGRLGSIWAFKAWDSMPRHSTSLTQEQDSMNIDRVQLDTTLAKIVDPHTGQNVLSAKNIRHLQVDGGRVLIDFTLPYPAQSEFDAWRARIIEAFAALPGVDAVQVNIRHEIIAHAAQNGMKLLPNIKNMIAVASGKGGVGKSTVAANLALALSEEGARTGLLDADIYGPSQPAMLGVAGPPESKDGKTMEPLHAYGLQINSIGFLIDADQPAVWRGPMATSAFSQLLHQTKWDALDYLIIDMPPGTGDIQLTLAQRVPVTGAVIVTTPQEIALRDAKKGLRMFEKAGIPILGVIENMGAYLCRHCGHVAPIFGAGGGTQMCTQYGVPLLGSLPLDIQMREQMDAGAPPVIAQPEGQSARLYRDIARKIAVRIARQARDMRSKFPDIVIERS</sequence>
<evidence type="ECO:0000256" key="3">
    <source>
        <dbReference type="ARBA" id="ARBA00022840"/>
    </source>
</evidence>
<reference evidence="8 9" key="1">
    <citation type="journal article" date="2019" name="Environ. Microbiol.">
        <title>At the nexus of three kingdoms: the genome of the mycorrhizal fungus Gigaspora margarita provides insights into plant, endobacterial and fungal interactions.</title>
        <authorList>
            <person name="Venice F."/>
            <person name="Ghignone S."/>
            <person name="Salvioli di Fossalunga A."/>
            <person name="Amselem J."/>
            <person name="Novero M."/>
            <person name="Xianan X."/>
            <person name="Sedzielewska Toro K."/>
            <person name="Morin E."/>
            <person name="Lipzen A."/>
            <person name="Grigoriev I.V."/>
            <person name="Henrissat B."/>
            <person name="Martin F.M."/>
            <person name="Bonfante P."/>
        </authorList>
    </citation>
    <scope>NUCLEOTIDE SEQUENCE [LARGE SCALE GENOMIC DNA]</scope>
    <source>
        <strain evidence="8 9">BEG34</strain>
    </source>
</reference>
<dbReference type="InterPro" id="IPR033756">
    <property type="entry name" value="YlxH/NBP35"/>
</dbReference>
<dbReference type="GO" id="GO:0046872">
    <property type="term" value="F:metal ion binding"/>
    <property type="evidence" value="ECO:0007669"/>
    <property type="project" value="UniProtKB-KW"/>
</dbReference>
<dbReference type="SUPFAM" id="SSF117916">
    <property type="entry name" value="Fe-S cluster assembly (FSCA) domain-like"/>
    <property type="match status" value="1"/>
</dbReference>
<dbReference type="PANTHER" id="PTHR42961">
    <property type="entry name" value="IRON-SULFUR PROTEIN NUBPL"/>
    <property type="match status" value="1"/>
</dbReference>
<dbReference type="NCBIfam" id="NF008669">
    <property type="entry name" value="PRK11670.1"/>
    <property type="match status" value="1"/>
</dbReference>
<keyword evidence="2" id="KW-0547">Nucleotide-binding</keyword>
<evidence type="ECO:0000313" key="9">
    <source>
        <dbReference type="Proteomes" id="UP000439903"/>
    </source>
</evidence>
<comment type="caution">
    <text evidence="8">The sequence shown here is derived from an EMBL/GenBank/DDBJ whole genome shotgun (WGS) entry which is preliminary data.</text>
</comment>
<dbReference type="InterPro" id="IPR034904">
    <property type="entry name" value="FSCA_dom_sf"/>
</dbReference>
<keyword evidence="5" id="KW-0411">Iron-sulfur</keyword>
<evidence type="ECO:0000256" key="6">
    <source>
        <dbReference type="ARBA" id="ARBA00024036"/>
    </source>
</evidence>
<dbReference type="InterPro" id="IPR019591">
    <property type="entry name" value="Mrp/NBP35_ATP-bd"/>
</dbReference>
<dbReference type="Gene3D" id="3.40.50.300">
    <property type="entry name" value="P-loop containing nucleotide triphosphate hydrolases"/>
    <property type="match status" value="1"/>
</dbReference>
<dbReference type="EMBL" id="WTPW01005264">
    <property type="protein sequence ID" value="KAF0332835.1"/>
    <property type="molecule type" value="Genomic_DNA"/>
</dbReference>
<dbReference type="PROSITE" id="PS01215">
    <property type="entry name" value="MRP"/>
    <property type="match status" value="1"/>
</dbReference>
<dbReference type="GO" id="GO:0140663">
    <property type="term" value="F:ATP-dependent FeS chaperone activity"/>
    <property type="evidence" value="ECO:0007669"/>
    <property type="project" value="InterPro"/>
</dbReference>
<evidence type="ECO:0000256" key="2">
    <source>
        <dbReference type="ARBA" id="ARBA00022741"/>
    </source>
</evidence>
<comment type="similarity">
    <text evidence="6">Belongs to the Mrp/NBP35 ATP-binding proteins family.</text>
</comment>
<evidence type="ECO:0000313" key="8">
    <source>
        <dbReference type="EMBL" id="KAF0332835.1"/>
    </source>
</evidence>
<dbReference type="HAMAP" id="MF_02040">
    <property type="entry name" value="Mrp_NBP35"/>
    <property type="match status" value="1"/>
</dbReference>
<name>A0A8H3WUC9_GIGMA</name>
<dbReference type="GO" id="GO:0016226">
    <property type="term" value="P:iron-sulfur cluster assembly"/>
    <property type="evidence" value="ECO:0007669"/>
    <property type="project" value="InterPro"/>
</dbReference>
<dbReference type="AlphaFoldDB" id="A0A8H3WUC9"/>
<protein>
    <submittedName>
        <fullName evidence="8">Iron-sulfur cluster carrier protein ApbC</fullName>
    </submittedName>
</protein>
<dbReference type="PANTHER" id="PTHR42961:SF2">
    <property type="entry name" value="IRON-SULFUR PROTEIN NUBPL"/>
    <property type="match status" value="1"/>
</dbReference>
<dbReference type="SUPFAM" id="SSF52540">
    <property type="entry name" value="P-loop containing nucleoside triphosphate hydrolases"/>
    <property type="match status" value="1"/>
</dbReference>
<evidence type="ECO:0000256" key="4">
    <source>
        <dbReference type="ARBA" id="ARBA00023004"/>
    </source>
</evidence>
<accession>A0A8H3WUC9</accession>
<dbReference type="FunFam" id="3.40.50.300:FF:000418">
    <property type="entry name" value="Iron-sulfur cluster carrier protein"/>
    <property type="match status" value="1"/>
</dbReference>
<dbReference type="Gene3D" id="3.30.300.130">
    <property type="entry name" value="Fe-S cluster assembly (FSCA)"/>
    <property type="match status" value="1"/>
</dbReference>
<evidence type="ECO:0000259" key="7">
    <source>
        <dbReference type="Pfam" id="PF01883"/>
    </source>
</evidence>
<feature type="domain" description="MIP18 family-like" evidence="7">
    <location>
        <begin position="39"/>
        <end position="105"/>
    </location>
</feature>
<keyword evidence="1" id="KW-0479">Metal-binding</keyword>
<organism evidence="8 9">
    <name type="scientific">Gigaspora margarita</name>
    <dbReference type="NCBI Taxonomy" id="4874"/>
    <lineage>
        <taxon>Eukaryota</taxon>
        <taxon>Fungi</taxon>
        <taxon>Fungi incertae sedis</taxon>
        <taxon>Mucoromycota</taxon>
        <taxon>Glomeromycotina</taxon>
        <taxon>Glomeromycetes</taxon>
        <taxon>Diversisporales</taxon>
        <taxon>Gigasporaceae</taxon>
        <taxon>Gigaspora</taxon>
    </lineage>
</organism>
<feature type="non-terminal residue" evidence="8">
    <location>
        <position position="1"/>
    </location>
</feature>
<dbReference type="GO" id="GO:0005829">
    <property type="term" value="C:cytosol"/>
    <property type="evidence" value="ECO:0007669"/>
    <property type="project" value="TreeGrafter"/>
</dbReference>
<dbReference type="Proteomes" id="UP000439903">
    <property type="component" value="Unassembled WGS sequence"/>
</dbReference>
<dbReference type="OrthoDB" id="1741334at2759"/>
<dbReference type="CDD" id="cd02037">
    <property type="entry name" value="Mrp_NBP35"/>
    <property type="match status" value="1"/>
</dbReference>
<gene>
    <name evidence="8" type="ORF">F8M41_019877</name>
</gene>
<dbReference type="InterPro" id="IPR044304">
    <property type="entry name" value="NUBPL-like"/>
</dbReference>
<dbReference type="InterPro" id="IPR027417">
    <property type="entry name" value="P-loop_NTPase"/>
</dbReference>
<evidence type="ECO:0000256" key="1">
    <source>
        <dbReference type="ARBA" id="ARBA00022723"/>
    </source>
</evidence>
<dbReference type="GO" id="GO:0051539">
    <property type="term" value="F:4 iron, 4 sulfur cluster binding"/>
    <property type="evidence" value="ECO:0007669"/>
    <property type="project" value="TreeGrafter"/>
</dbReference>
<proteinExistence type="inferred from homology"/>
<dbReference type="GO" id="GO:0005524">
    <property type="term" value="F:ATP binding"/>
    <property type="evidence" value="ECO:0007669"/>
    <property type="project" value="UniProtKB-KW"/>
</dbReference>
<dbReference type="Pfam" id="PF01883">
    <property type="entry name" value="FeS_assembly_P"/>
    <property type="match status" value="1"/>
</dbReference>
<keyword evidence="4" id="KW-0408">Iron</keyword>
<dbReference type="Pfam" id="PF10609">
    <property type="entry name" value="ParA"/>
    <property type="match status" value="1"/>
</dbReference>
<dbReference type="InterPro" id="IPR002744">
    <property type="entry name" value="MIP18-like"/>
</dbReference>